<feature type="domain" description="Retrotransposon gag" evidence="1">
    <location>
        <begin position="128"/>
        <end position="200"/>
    </location>
</feature>
<name>A0AAR2IZ44_PYGNA</name>
<dbReference type="AlphaFoldDB" id="A0AAR2IZ44"/>
<accession>A0AAR2IZ44</accession>
<protein>
    <recommendedName>
        <fullName evidence="1">Retrotransposon gag domain-containing protein</fullName>
    </recommendedName>
</protein>
<dbReference type="Proteomes" id="UP001501920">
    <property type="component" value="Chromosome 2"/>
</dbReference>
<dbReference type="Ensembl" id="ENSPNAT00000060890.1">
    <property type="protein sequence ID" value="ENSPNAP00000043319.1"/>
    <property type="gene ID" value="ENSPNAG00000031443.1"/>
</dbReference>
<reference evidence="2 3" key="1">
    <citation type="submission" date="2020-10" db="EMBL/GenBank/DDBJ databases">
        <title>Pygocentrus nattereri (red-bellied piranha) genome, fPygNat1, primary haplotype.</title>
        <authorList>
            <person name="Myers G."/>
            <person name="Meyer A."/>
            <person name="Karagic N."/>
            <person name="Pippel M."/>
            <person name="Winkler S."/>
            <person name="Tracey A."/>
            <person name="Wood J."/>
            <person name="Formenti G."/>
            <person name="Howe K."/>
            <person name="Fedrigo O."/>
            <person name="Jarvis E.D."/>
        </authorList>
    </citation>
    <scope>NUCLEOTIDE SEQUENCE [LARGE SCALE GENOMIC DNA]</scope>
</reference>
<dbReference type="PANTHER" id="PTHR15503:SF22">
    <property type="entry name" value="TRANSPOSON TY3-I GAG POLYPROTEIN"/>
    <property type="match status" value="1"/>
</dbReference>
<keyword evidence="3" id="KW-1185">Reference proteome</keyword>
<dbReference type="InterPro" id="IPR032567">
    <property type="entry name" value="RTL1-rel"/>
</dbReference>
<proteinExistence type="predicted"/>
<evidence type="ECO:0000313" key="2">
    <source>
        <dbReference type="Ensembl" id="ENSPNAP00000043319.1"/>
    </source>
</evidence>
<reference evidence="2" key="3">
    <citation type="submission" date="2025-09" db="UniProtKB">
        <authorList>
            <consortium name="Ensembl"/>
        </authorList>
    </citation>
    <scope>IDENTIFICATION</scope>
</reference>
<sequence>MQTAEKYTIQRALSEQGQLLGQHQLVLSGVTRSLESLSNQQSEQQAQLVQLVNSIKEMSSHFRVTNLTDQTAVLTPTSPAAATPQTTFPVSKPDKFSGDPDQCRGFLLQCSVFFDNSPVGTDQAKISFVVSRLAGKALDWATASWSSFSNWTYAHFLKEFRLVFDNPYEGKVSGERLAQLRQGSHSVVEYALEFRTLAANGGLRPCIDYRALNQISKAYPYPLPLVPV</sequence>
<dbReference type="Pfam" id="PF03732">
    <property type="entry name" value="Retrotrans_gag"/>
    <property type="match status" value="1"/>
</dbReference>
<dbReference type="PANTHER" id="PTHR15503">
    <property type="entry name" value="LDOC1 RELATED"/>
    <property type="match status" value="1"/>
</dbReference>
<evidence type="ECO:0000259" key="1">
    <source>
        <dbReference type="Pfam" id="PF03732"/>
    </source>
</evidence>
<dbReference type="GeneTree" id="ENSGT01050000245198"/>
<organism evidence="2 3">
    <name type="scientific">Pygocentrus nattereri</name>
    <name type="common">Red-bellied piranha</name>
    <dbReference type="NCBI Taxonomy" id="42514"/>
    <lineage>
        <taxon>Eukaryota</taxon>
        <taxon>Metazoa</taxon>
        <taxon>Chordata</taxon>
        <taxon>Craniata</taxon>
        <taxon>Vertebrata</taxon>
        <taxon>Euteleostomi</taxon>
        <taxon>Actinopterygii</taxon>
        <taxon>Neopterygii</taxon>
        <taxon>Teleostei</taxon>
        <taxon>Ostariophysi</taxon>
        <taxon>Characiformes</taxon>
        <taxon>Characoidei</taxon>
        <taxon>Pygocentrus</taxon>
    </lineage>
</organism>
<reference evidence="2" key="2">
    <citation type="submission" date="2025-08" db="UniProtKB">
        <authorList>
            <consortium name="Ensembl"/>
        </authorList>
    </citation>
    <scope>IDENTIFICATION</scope>
</reference>
<dbReference type="InterPro" id="IPR005162">
    <property type="entry name" value="Retrotrans_gag_dom"/>
</dbReference>
<evidence type="ECO:0000313" key="3">
    <source>
        <dbReference type="Proteomes" id="UP001501920"/>
    </source>
</evidence>